<keyword evidence="1" id="KW-0732">Signal</keyword>
<sequence>MKILKYTLGLSLIVLTLFGCTSDDDNTDFVNQIEAPTNVSASVRVTQDNTGLVTITPLAEGVTTFNIGFGDNSEPSGVILPGGSVDHIYEEGTYEATITANGLNGLSTTITQQIVVSFQAPEILEVIIENDSALSKTVNVTVTADYAMFYEVDFGEDDSTEPSSANIGETISYTYQEAGIYTITIEAMGAAIETTTYSEDFEVTAILQPLASAPTPPSRAEEDVISIFSSVYNDVPDTNYFPDWGQGGQGSGWAMFDLGGDQMLQYVNLSYQGIALADGTSVDVSNMESLHLDVWTADAVTDIEVSLINNASGTVTEAPVTVALNANSWTSIEIPISDYIDQGLTVTEIFQLKFVGEPWAAGTVFIDNIYFWKTPSATPTGVLGTWKLSTAPGSLGVGPAPGDTSWWNCDAACVTDRACYYDDEYIFNADGTFSNVLGTDTWVEGWQGGGDACGAPVAPHDGSNSATFVYNDIDGTITLNGVGAYIGVPKANNSGELSNPADAPASITYNVELSNFDTEMTVSIEAGAGVFWQFHLVKESEPVSPLAGTWQVAQEAGALGVGPAPGDTSWWNCDAACVTDRACYYDDQYVFGADGSFSNVLGADTWVEGWQGGGDACGTPVAPHDGSNPATYTYDEGAGTVTLNGVGAFIGVPKANNSGELSNPADAPSSITYSVTFIDSNTINVSIEAGAGVFWQYKLVKI</sequence>
<evidence type="ECO:0008006" key="4">
    <source>
        <dbReference type="Google" id="ProtNLM"/>
    </source>
</evidence>
<evidence type="ECO:0000256" key="1">
    <source>
        <dbReference type="SAM" id="SignalP"/>
    </source>
</evidence>
<proteinExistence type="predicted"/>
<dbReference type="InterPro" id="IPR013783">
    <property type="entry name" value="Ig-like_fold"/>
</dbReference>
<dbReference type="InterPro" id="IPR008979">
    <property type="entry name" value="Galactose-bd-like_sf"/>
</dbReference>
<dbReference type="Gene3D" id="2.60.40.10">
    <property type="entry name" value="Immunoglobulins"/>
    <property type="match status" value="1"/>
</dbReference>
<dbReference type="Gene3D" id="2.60.120.430">
    <property type="entry name" value="Galactose-binding lectin"/>
    <property type="match status" value="1"/>
</dbReference>
<accession>A0ABN1JNW5</accession>
<protein>
    <recommendedName>
        <fullName evidence="4">PKD domain-containing protein</fullName>
    </recommendedName>
</protein>
<comment type="caution">
    <text evidence="2">The sequence shown here is derived from an EMBL/GenBank/DDBJ whole genome shotgun (WGS) entry which is preliminary data.</text>
</comment>
<name>A0ABN1JNW5_9FLAO</name>
<dbReference type="Proteomes" id="UP001500736">
    <property type="component" value="Unassembled WGS sequence"/>
</dbReference>
<dbReference type="EMBL" id="BAAAGF010000002">
    <property type="protein sequence ID" value="GAA0743715.1"/>
    <property type="molecule type" value="Genomic_DNA"/>
</dbReference>
<feature type="signal peptide" evidence="1">
    <location>
        <begin position="1"/>
        <end position="21"/>
    </location>
</feature>
<organism evidence="2 3">
    <name type="scientific">Gaetbulibacter jejuensis</name>
    <dbReference type="NCBI Taxonomy" id="584607"/>
    <lineage>
        <taxon>Bacteria</taxon>
        <taxon>Pseudomonadati</taxon>
        <taxon>Bacteroidota</taxon>
        <taxon>Flavobacteriia</taxon>
        <taxon>Flavobacteriales</taxon>
        <taxon>Flavobacteriaceae</taxon>
        <taxon>Gaetbulibacter</taxon>
    </lineage>
</organism>
<evidence type="ECO:0000313" key="3">
    <source>
        <dbReference type="Proteomes" id="UP001500736"/>
    </source>
</evidence>
<dbReference type="CDD" id="cd00146">
    <property type="entry name" value="PKD"/>
    <property type="match status" value="1"/>
</dbReference>
<dbReference type="PROSITE" id="PS51257">
    <property type="entry name" value="PROKAR_LIPOPROTEIN"/>
    <property type="match status" value="1"/>
</dbReference>
<reference evidence="2 3" key="1">
    <citation type="journal article" date="2019" name="Int. J. Syst. Evol. Microbiol.">
        <title>The Global Catalogue of Microorganisms (GCM) 10K type strain sequencing project: providing services to taxonomists for standard genome sequencing and annotation.</title>
        <authorList>
            <consortium name="The Broad Institute Genomics Platform"/>
            <consortium name="The Broad Institute Genome Sequencing Center for Infectious Disease"/>
            <person name="Wu L."/>
            <person name="Ma J."/>
        </authorList>
    </citation>
    <scope>NUCLEOTIDE SEQUENCE [LARGE SCALE GENOMIC DNA]</scope>
    <source>
        <strain evidence="2 3">JCM 15976</strain>
    </source>
</reference>
<dbReference type="SUPFAM" id="SSF49785">
    <property type="entry name" value="Galactose-binding domain-like"/>
    <property type="match status" value="1"/>
</dbReference>
<dbReference type="RefSeq" id="WP_343797481.1">
    <property type="nucleotide sequence ID" value="NZ_BAAAGF010000002.1"/>
</dbReference>
<evidence type="ECO:0000313" key="2">
    <source>
        <dbReference type="EMBL" id="GAA0743715.1"/>
    </source>
</evidence>
<feature type="chain" id="PRO_5046491403" description="PKD domain-containing protein" evidence="1">
    <location>
        <begin position="22"/>
        <end position="702"/>
    </location>
</feature>
<gene>
    <name evidence="2" type="ORF">GCM10009431_17150</name>
</gene>
<keyword evidence="3" id="KW-1185">Reference proteome</keyword>